<evidence type="ECO:0000313" key="3">
    <source>
        <dbReference type="Proteomes" id="UP000335636"/>
    </source>
</evidence>
<sequence>MSQSGAMSCCPGAANGSLGWSDGAAKMSAKDLFEQRKKYSNSNVIMHETSQYHVQVRALCVGVHKQVEKLRPEDKWGDQSQRLPPTGPGLSHSGVKPFSLGSLPWGLGAEVGTTPGVLGRPAGAVHRSLWEGSCHPAPKQGTGLAGEAETKTLFIEHCGSFRWPCCVGATLRTLPPCALWTGRQPGRALSYT</sequence>
<dbReference type="EMBL" id="CABDUW010000165">
    <property type="protein sequence ID" value="VTJ61153.1"/>
    <property type="molecule type" value="Genomic_DNA"/>
</dbReference>
<dbReference type="Proteomes" id="UP000335636">
    <property type="component" value="Unassembled WGS sequence"/>
</dbReference>
<accession>A0A5E4AUJ5</accession>
<comment type="caution">
    <text evidence="2">The sequence shown here is derived from an EMBL/GenBank/DDBJ whole genome shotgun (WGS) entry which is preliminary data.</text>
</comment>
<gene>
    <name evidence="2" type="ORF">MONAX_5E014983</name>
</gene>
<dbReference type="AlphaFoldDB" id="A0A5E4AUJ5"/>
<evidence type="ECO:0000313" key="2">
    <source>
        <dbReference type="EMBL" id="VTJ61153.1"/>
    </source>
</evidence>
<evidence type="ECO:0000256" key="1">
    <source>
        <dbReference type="SAM" id="MobiDB-lite"/>
    </source>
</evidence>
<name>A0A5E4AUJ5_MARMO</name>
<protein>
    <submittedName>
        <fullName evidence="2">Uncharacterized protein</fullName>
    </submittedName>
</protein>
<organism evidence="2 3">
    <name type="scientific">Marmota monax</name>
    <name type="common">Woodchuck</name>
    <dbReference type="NCBI Taxonomy" id="9995"/>
    <lineage>
        <taxon>Eukaryota</taxon>
        <taxon>Metazoa</taxon>
        <taxon>Chordata</taxon>
        <taxon>Craniata</taxon>
        <taxon>Vertebrata</taxon>
        <taxon>Euteleostomi</taxon>
        <taxon>Mammalia</taxon>
        <taxon>Eutheria</taxon>
        <taxon>Euarchontoglires</taxon>
        <taxon>Glires</taxon>
        <taxon>Rodentia</taxon>
        <taxon>Sciuromorpha</taxon>
        <taxon>Sciuridae</taxon>
        <taxon>Xerinae</taxon>
        <taxon>Marmotini</taxon>
        <taxon>Marmota</taxon>
    </lineage>
</organism>
<keyword evidence="3" id="KW-1185">Reference proteome</keyword>
<feature type="region of interest" description="Disordered" evidence="1">
    <location>
        <begin position="70"/>
        <end position="93"/>
    </location>
</feature>
<proteinExistence type="predicted"/>
<reference evidence="2" key="1">
    <citation type="submission" date="2019-04" db="EMBL/GenBank/DDBJ databases">
        <authorList>
            <person name="Alioto T."/>
            <person name="Alioto T."/>
        </authorList>
    </citation>
    <scope>NUCLEOTIDE SEQUENCE [LARGE SCALE GENOMIC DNA]</scope>
</reference>